<comment type="caution">
    <text evidence="1">The sequence shown here is derived from an EMBL/GenBank/DDBJ whole genome shotgun (WGS) entry which is preliminary data.</text>
</comment>
<dbReference type="EMBL" id="JAANYN010000011">
    <property type="protein sequence ID" value="NHE59317.1"/>
    <property type="molecule type" value="Genomic_DNA"/>
</dbReference>
<sequence>MAKNKKIKIEGAEITVLSQEADDHISMTDIASGQMQDVVIIKWLSLKSTIEYLGEWGSFYNWGFNYSEFRTIKSRF</sequence>
<name>A0ABX0HGP1_9BACT</name>
<dbReference type="RefSeq" id="WP_166150578.1">
    <property type="nucleotide sequence ID" value="NZ_JAANYN010000011.1"/>
</dbReference>
<dbReference type="Proteomes" id="UP000649799">
    <property type="component" value="Unassembled WGS sequence"/>
</dbReference>
<gene>
    <name evidence="1" type="ORF">G9Q97_21105</name>
</gene>
<evidence type="ECO:0000313" key="2">
    <source>
        <dbReference type="Proteomes" id="UP000649799"/>
    </source>
</evidence>
<organism evidence="1 2">
    <name type="scientific">Cyclobacterium plantarum</name>
    <dbReference type="NCBI Taxonomy" id="2716263"/>
    <lineage>
        <taxon>Bacteria</taxon>
        <taxon>Pseudomonadati</taxon>
        <taxon>Bacteroidota</taxon>
        <taxon>Cytophagia</taxon>
        <taxon>Cytophagales</taxon>
        <taxon>Cyclobacteriaceae</taxon>
        <taxon>Cyclobacterium</taxon>
    </lineage>
</organism>
<accession>A0ABX0HGP1</accession>
<reference evidence="1 2" key="1">
    <citation type="submission" date="2020-03" db="EMBL/GenBank/DDBJ databases">
        <title>Cyclobacterium plantarum sp. nov., a marine bacterium isolated from a coastal-marine wetland.</title>
        <authorList>
            <person name="Sanchez-Porro C."/>
            <person name="Ventosa A."/>
            <person name="Amoozegar M."/>
        </authorList>
    </citation>
    <scope>NUCLEOTIDE SEQUENCE [LARGE SCALE GENOMIC DNA]</scope>
    <source>
        <strain evidence="1 2">GBPx2</strain>
    </source>
</reference>
<proteinExistence type="predicted"/>
<evidence type="ECO:0000313" key="1">
    <source>
        <dbReference type="EMBL" id="NHE59317.1"/>
    </source>
</evidence>
<keyword evidence="2" id="KW-1185">Reference proteome</keyword>
<protein>
    <submittedName>
        <fullName evidence="1">KilA-N domain-containing protein</fullName>
    </submittedName>
</protein>